<dbReference type="PANTHER" id="PTHR43792">
    <property type="entry name" value="GNAT FAMILY, PUTATIVE (AFU_ORTHOLOGUE AFUA_3G00765)-RELATED-RELATED"/>
    <property type="match status" value="1"/>
</dbReference>
<evidence type="ECO:0000259" key="1">
    <source>
        <dbReference type="Pfam" id="PF13302"/>
    </source>
</evidence>
<dbReference type="Pfam" id="PF13302">
    <property type="entry name" value="Acetyltransf_3"/>
    <property type="match status" value="1"/>
</dbReference>
<comment type="caution">
    <text evidence="2">The sequence shown here is derived from an EMBL/GenBank/DDBJ whole genome shotgun (WGS) entry which is preliminary data.</text>
</comment>
<protein>
    <recommendedName>
        <fullName evidence="1">N-acetyltransferase domain-containing protein</fullName>
    </recommendedName>
</protein>
<dbReference type="InterPro" id="IPR051531">
    <property type="entry name" value="N-acetyltransferase"/>
</dbReference>
<dbReference type="Gene3D" id="3.40.630.30">
    <property type="match status" value="1"/>
</dbReference>
<gene>
    <name evidence="2" type="ORF">VHP8226_02070</name>
</gene>
<proteinExistence type="predicted"/>
<sequence>MTIVTQRTLLVPYTEELESDFVMLNVCAKNRQHMNGAHTVDSARALFQKVLTDKQQYAFAVLDIRTRDFIGHVFISLNEPTAELGYLFDKKYWRQGYATEVLSAFVPEAMKALSLSALCASVDIGHTASLRLLDKLGFDWVSEASDEFGPYLNYQFIYDAEEDGSSAHESLSSPVLRDTHHLQAQKTQIHK</sequence>
<dbReference type="RefSeq" id="WP_237484950.1">
    <property type="nucleotide sequence ID" value="NZ_CAKLCM010000002.1"/>
</dbReference>
<reference evidence="2" key="1">
    <citation type="submission" date="2021-12" db="EMBL/GenBank/DDBJ databases">
        <authorList>
            <person name="Rodrigo-Torres L."/>
            <person name="Arahal R. D."/>
            <person name="Lucena T."/>
        </authorList>
    </citation>
    <scope>NUCLEOTIDE SEQUENCE</scope>
    <source>
        <strain evidence="2">CECT 8226</strain>
    </source>
</reference>
<evidence type="ECO:0000313" key="2">
    <source>
        <dbReference type="EMBL" id="CAH0526698.1"/>
    </source>
</evidence>
<dbReference type="InterPro" id="IPR016181">
    <property type="entry name" value="Acyl_CoA_acyltransferase"/>
</dbReference>
<keyword evidence="3" id="KW-1185">Reference proteome</keyword>
<organism evidence="2 3">
    <name type="scientific">Vibrio hippocampi</name>
    <dbReference type="NCBI Taxonomy" id="654686"/>
    <lineage>
        <taxon>Bacteria</taxon>
        <taxon>Pseudomonadati</taxon>
        <taxon>Pseudomonadota</taxon>
        <taxon>Gammaproteobacteria</taxon>
        <taxon>Vibrionales</taxon>
        <taxon>Vibrionaceae</taxon>
        <taxon>Vibrio</taxon>
    </lineage>
</organism>
<evidence type="ECO:0000313" key="3">
    <source>
        <dbReference type="Proteomes" id="UP000838160"/>
    </source>
</evidence>
<dbReference type="InterPro" id="IPR000182">
    <property type="entry name" value="GNAT_dom"/>
</dbReference>
<dbReference type="SUPFAM" id="SSF55729">
    <property type="entry name" value="Acyl-CoA N-acyltransferases (Nat)"/>
    <property type="match status" value="1"/>
</dbReference>
<dbReference type="EMBL" id="CAKLCM010000002">
    <property type="protein sequence ID" value="CAH0526698.1"/>
    <property type="molecule type" value="Genomic_DNA"/>
</dbReference>
<dbReference type="PANTHER" id="PTHR43792:SF1">
    <property type="entry name" value="N-ACETYLTRANSFERASE DOMAIN-CONTAINING PROTEIN"/>
    <property type="match status" value="1"/>
</dbReference>
<name>A0ABM8ZIN7_9VIBR</name>
<feature type="domain" description="N-acetyltransferase" evidence="1">
    <location>
        <begin position="7"/>
        <end position="138"/>
    </location>
</feature>
<dbReference type="Proteomes" id="UP000838160">
    <property type="component" value="Unassembled WGS sequence"/>
</dbReference>
<accession>A0ABM8ZIN7</accession>